<sequence length="618" mass="69191">MVDESHKPGTVDTSRLYGAVRRYGDRLAAHIDPKTGRMRDPVETSYTEGYGPALAAHIFAGLYRAFGDTRHLDLARLSLRRVFRKLRRPDDNSPFTDIFLYYWAIKAYDLLEGRCPAEEIEEWASSFRSCDYRFRPPNTNGHCLLIGTAAAYATRRFGPLDESALEETIGAVGGMQNRLGFIEDAMKRHTGPVERRRRSAMDSLNKMRYRFGLESEGERDHKPIAYHLFCCAVLAESLQDERLRAFPQLERHMKRIERIVRRGVSWIDNFAGPDGSVSMTERSRDQFWTGMCYSYLLALRWPLAAGELIGSHLDWWLRFLKEDGGCSITPNYFSAALRVGFEYYSIGAMYLSLGFSYLLDIADILSGRRSIPAPLDIPVSTGATFIDEEAGYAHIRRGRSSAGISLRRHQGGFFGGYCPASGIFNLVLGGSRSRPLPSPCYRTRGLGIALSTRKSPLPNNGVYEGFRAAGRGASWGPDSTINASIEENGGRLLLAQRHGGVDAVKSIRLLDDSLEISYTFTPRRRIERILVTYPLLLSDGRTETEISIAGSIVEFAFGGERYRLSCADGFAWNHDQERHLISTSGITSQLYVVAGEHARPGGGLRCTLLLERLKDGMR</sequence>
<dbReference type="EMBL" id="DSEC01000333">
    <property type="protein sequence ID" value="HER43742.1"/>
    <property type="molecule type" value="Genomic_DNA"/>
</dbReference>
<evidence type="ECO:0000313" key="1">
    <source>
        <dbReference type="EMBL" id="HER43742.1"/>
    </source>
</evidence>
<proteinExistence type="predicted"/>
<dbReference type="AlphaFoldDB" id="A0A7V2F3E6"/>
<dbReference type="Proteomes" id="UP000886069">
    <property type="component" value="Unassembled WGS sequence"/>
</dbReference>
<organism evidence="1">
    <name type="scientific">Eiseniibacteriota bacterium</name>
    <dbReference type="NCBI Taxonomy" id="2212470"/>
    <lineage>
        <taxon>Bacteria</taxon>
        <taxon>Candidatus Eiseniibacteriota</taxon>
    </lineage>
</organism>
<reference evidence="1" key="1">
    <citation type="journal article" date="2020" name="mSystems">
        <title>Genome- and Community-Level Interaction Insights into Carbon Utilization and Element Cycling Functions of Hydrothermarchaeota in Hydrothermal Sediment.</title>
        <authorList>
            <person name="Zhou Z."/>
            <person name="Liu Y."/>
            <person name="Xu W."/>
            <person name="Pan J."/>
            <person name="Luo Z.H."/>
            <person name="Li M."/>
        </authorList>
    </citation>
    <scope>NUCLEOTIDE SEQUENCE [LARGE SCALE GENOMIC DNA]</scope>
    <source>
        <strain evidence="1">SpSt-1233</strain>
    </source>
</reference>
<name>A0A7V2F3E6_UNCEI</name>
<dbReference type="SUPFAM" id="SSF48239">
    <property type="entry name" value="Terpenoid cyclases/Protein prenyltransferases"/>
    <property type="match status" value="1"/>
</dbReference>
<protein>
    <submittedName>
        <fullName evidence="1">Uncharacterized protein</fullName>
    </submittedName>
</protein>
<gene>
    <name evidence="1" type="ORF">ENO08_04715</name>
</gene>
<dbReference type="InterPro" id="IPR008930">
    <property type="entry name" value="Terpenoid_cyclase/PrenylTrfase"/>
</dbReference>
<comment type="caution">
    <text evidence="1">The sequence shown here is derived from an EMBL/GenBank/DDBJ whole genome shotgun (WGS) entry which is preliminary data.</text>
</comment>
<accession>A0A7V2F3E6</accession>